<name>A0A3L6S9H5_PANMI</name>
<keyword evidence="2" id="KW-1185">Reference proteome</keyword>
<dbReference type="AlphaFoldDB" id="A0A3L6S9H5"/>
<reference evidence="2" key="1">
    <citation type="journal article" date="2019" name="Nat. Commun.">
        <title>The genome of broomcorn millet.</title>
        <authorList>
            <person name="Zou C."/>
            <person name="Miki D."/>
            <person name="Li D."/>
            <person name="Tang Q."/>
            <person name="Xiao L."/>
            <person name="Rajput S."/>
            <person name="Deng P."/>
            <person name="Jia W."/>
            <person name="Huang R."/>
            <person name="Zhang M."/>
            <person name="Sun Y."/>
            <person name="Hu J."/>
            <person name="Fu X."/>
            <person name="Schnable P.S."/>
            <person name="Li F."/>
            <person name="Zhang H."/>
            <person name="Feng B."/>
            <person name="Zhu X."/>
            <person name="Liu R."/>
            <person name="Schnable J.C."/>
            <person name="Zhu J.-K."/>
            <person name="Zhang H."/>
        </authorList>
    </citation>
    <scope>NUCLEOTIDE SEQUENCE [LARGE SCALE GENOMIC DNA]</scope>
</reference>
<dbReference type="OrthoDB" id="691954at2759"/>
<protein>
    <submittedName>
        <fullName evidence="1">Uncharacterized protein</fullName>
    </submittedName>
</protein>
<accession>A0A3L6S9H5</accession>
<proteinExistence type="predicted"/>
<organism evidence="1 2">
    <name type="scientific">Panicum miliaceum</name>
    <name type="common">Proso millet</name>
    <name type="synonym">Broomcorn millet</name>
    <dbReference type="NCBI Taxonomy" id="4540"/>
    <lineage>
        <taxon>Eukaryota</taxon>
        <taxon>Viridiplantae</taxon>
        <taxon>Streptophyta</taxon>
        <taxon>Embryophyta</taxon>
        <taxon>Tracheophyta</taxon>
        <taxon>Spermatophyta</taxon>
        <taxon>Magnoliopsida</taxon>
        <taxon>Liliopsida</taxon>
        <taxon>Poales</taxon>
        <taxon>Poaceae</taxon>
        <taxon>PACMAD clade</taxon>
        <taxon>Panicoideae</taxon>
        <taxon>Panicodae</taxon>
        <taxon>Paniceae</taxon>
        <taxon>Panicinae</taxon>
        <taxon>Panicum</taxon>
        <taxon>Panicum sect. Panicum</taxon>
    </lineage>
</organism>
<gene>
    <name evidence="1" type="ORF">C2845_PM02G17990</name>
</gene>
<dbReference type="PANTHER" id="PTHR34835:SF71">
    <property type="entry name" value="UBIQUITIN-LIKE PROTEASE FAMILY PROFILE DOMAIN-CONTAINING PROTEIN"/>
    <property type="match status" value="1"/>
</dbReference>
<evidence type="ECO:0000313" key="2">
    <source>
        <dbReference type="Proteomes" id="UP000275267"/>
    </source>
</evidence>
<dbReference type="EMBL" id="PQIB02000005">
    <property type="protein sequence ID" value="RLN17154.1"/>
    <property type="molecule type" value="Genomic_DNA"/>
</dbReference>
<dbReference type="Proteomes" id="UP000275267">
    <property type="component" value="Unassembled WGS sequence"/>
</dbReference>
<dbReference type="PANTHER" id="PTHR34835">
    <property type="entry name" value="OS07G0283600 PROTEIN-RELATED"/>
    <property type="match status" value="1"/>
</dbReference>
<sequence length="576" mass="64076">MVINVTKDKAIHVTPFTVKQVLGLPDSGEDLHFHTHNQASKALSAFKTLVGLEQSQDLHASHLQKILEDDFEMGSAMIGDDMAIRFFFIIACNKLLFPSTDNNIRCRDVYLTRDLSCLSGLNWCKAVVDDLRDAAASWQVDKTKKSLSGCAILLIILYLDNLQCKYQIAHTDTPRAKYFDQNVIKKLISADRTKDKQGKATFGVLPLRISTSTCYHETQHPSSNVPPSIELLAATHFPSMQVELHRLVAQIGCRSRKTQAMLALANFDAKAGKASCYMNMGQQMLQDAHQAAIRTLRTILHDEVHGNNTEDYHDHPPACDAAQATDVNMYDVNGVHNVGSENVSVPIIRSATVENDMPYGGHTNQELNQGVHVKLQQKNIQDQALPASLRSAVNDSLSYPNDNVEMDKEIEGALSPICSQVHTDVTIDHIVPPLTAKGDIGPSSPIGDNIVSQTDKQVPDEVPQQHAPMVTTMQPKYINIEEDEDFSQWESPQALAVLQRDIGDVDPTKVKLSHDNDNGFYAIKFMELCNGDSFHVPILAENIRQYRSQLLFYGLYHTTNDMKKLPAGLEAHRPHQ</sequence>
<comment type="caution">
    <text evidence="1">The sequence shown here is derived from an EMBL/GenBank/DDBJ whole genome shotgun (WGS) entry which is preliminary data.</text>
</comment>
<evidence type="ECO:0000313" key="1">
    <source>
        <dbReference type="EMBL" id="RLN17154.1"/>
    </source>
</evidence>